<name>A0A1I8IK77_9PLAT</name>
<dbReference type="AlphaFoldDB" id="A0A1I8IK77"/>
<protein>
    <submittedName>
        <fullName evidence="3">Protein kinase domain-containing protein</fullName>
    </submittedName>
</protein>
<evidence type="ECO:0000256" key="1">
    <source>
        <dbReference type="SAM" id="MobiDB-lite"/>
    </source>
</evidence>
<sequence length="745" mass="78307">MKIKESEHRFTIQAKRSQDEGLCVTEISRLDAIQWNRTPKGSGRLHASVQPKLARLTRGRDLQDETAALHKKHRVEDLWHSMAAAAAAPQGVRHALQRSRSRCSSTGGGPGGRQLNALVEADESEPQQPPPPPPPPPPPTVTAQQPRRQHRRRRQSIFSLSRLRRLLSLRPASLPLPPPQPPQPPKPQHAHLAAVPAKCLGAVPLSSARLLLAAASNTAAEFVQQPVEQLVAAAAAARRRQRNSLASTATTAEGSSVLPVAMVTVSVGGLTVQPLEQNGPSLTRLTPTGSLAAAPDSRASSADTQRHPIESVVCASVHRRLPRIFCCAIVDSDATAACHAFLCARTDSADCLVQAVARGFPARVAGVGRCEIVLRLRLLLWPGVPVVQQVHLHRVAVPVPAAAAGPTANSGIFVSAHAGDGRPAASVTADASAADSASASAASASASAADGAAAAPSGLAGADDEGQGAPELAIEPGVDDRIVPDVAHGHPVADRVSQDFRVTLADRPPVARNDIQHHDGLLACHDAHAVCGAVISRRLAVLVAGAAQDGLGNPQGVDDAGVDEHNESQGQHVLSEEADAAQAQPDDGLVERHEGADCAVREQHPAVEQAQQHGGHPASCNHQLDCSLGESRFQRRHDDAVAINGNAHQGEAADADAQAVGKIGHCADSVAQVPVVKEDKQLQQVDGDGHAGQDDLRHRQVQQENVCHGAQAAAPVEHAADQRIANKRRDRHDNYHHGDDIQQRA</sequence>
<feature type="compositionally biased region" description="Polar residues" evidence="1">
    <location>
        <begin position="276"/>
        <end position="289"/>
    </location>
</feature>
<reference evidence="3" key="1">
    <citation type="submission" date="2016-11" db="UniProtKB">
        <authorList>
            <consortium name="WormBaseParasite"/>
        </authorList>
    </citation>
    <scope>IDENTIFICATION</scope>
</reference>
<dbReference type="CDD" id="cd00934">
    <property type="entry name" value="PTB"/>
    <property type="match status" value="1"/>
</dbReference>
<dbReference type="Proteomes" id="UP000095280">
    <property type="component" value="Unplaced"/>
</dbReference>
<accession>A0A1I8IK77</accession>
<dbReference type="InterPro" id="IPR011993">
    <property type="entry name" value="PH-like_dom_sf"/>
</dbReference>
<feature type="compositionally biased region" description="Pro residues" evidence="1">
    <location>
        <begin position="127"/>
        <end position="140"/>
    </location>
</feature>
<feature type="compositionally biased region" description="Low complexity" evidence="1">
    <location>
        <begin position="290"/>
        <end position="302"/>
    </location>
</feature>
<feature type="region of interest" description="Disordered" evidence="1">
    <location>
        <begin position="276"/>
        <end position="304"/>
    </location>
</feature>
<dbReference type="WBParaSite" id="maker-uti_cns_0013304-snap-gene-0.2-mRNA-1">
    <property type="protein sequence ID" value="maker-uti_cns_0013304-snap-gene-0.2-mRNA-1"/>
    <property type="gene ID" value="maker-uti_cns_0013304-snap-gene-0.2"/>
</dbReference>
<feature type="region of interest" description="Disordered" evidence="1">
    <location>
        <begin position="90"/>
        <end position="192"/>
    </location>
</feature>
<dbReference type="SUPFAM" id="SSF50729">
    <property type="entry name" value="PH domain-like"/>
    <property type="match status" value="1"/>
</dbReference>
<organism evidence="2 3">
    <name type="scientific">Macrostomum lignano</name>
    <dbReference type="NCBI Taxonomy" id="282301"/>
    <lineage>
        <taxon>Eukaryota</taxon>
        <taxon>Metazoa</taxon>
        <taxon>Spiralia</taxon>
        <taxon>Lophotrochozoa</taxon>
        <taxon>Platyhelminthes</taxon>
        <taxon>Rhabditophora</taxon>
        <taxon>Macrostomorpha</taxon>
        <taxon>Macrostomida</taxon>
        <taxon>Macrostomidae</taxon>
        <taxon>Macrostomum</taxon>
    </lineage>
</organism>
<evidence type="ECO:0000313" key="3">
    <source>
        <dbReference type="WBParaSite" id="maker-uti_cns_0013304-snap-gene-0.2-mRNA-1"/>
    </source>
</evidence>
<proteinExistence type="predicted"/>
<feature type="compositionally biased region" description="Basic and acidic residues" evidence="1">
    <location>
        <begin position="731"/>
        <end position="745"/>
    </location>
</feature>
<keyword evidence="2" id="KW-1185">Reference proteome</keyword>
<dbReference type="Gene3D" id="2.30.29.30">
    <property type="entry name" value="Pleckstrin-homology domain (PH domain)/Phosphotyrosine-binding domain (PTB)"/>
    <property type="match status" value="1"/>
</dbReference>
<feature type="compositionally biased region" description="Pro residues" evidence="1">
    <location>
        <begin position="174"/>
        <end position="187"/>
    </location>
</feature>
<feature type="region of interest" description="Disordered" evidence="1">
    <location>
        <begin position="703"/>
        <end position="745"/>
    </location>
</feature>
<evidence type="ECO:0000313" key="2">
    <source>
        <dbReference type="Proteomes" id="UP000095280"/>
    </source>
</evidence>
<feature type="region of interest" description="Disordered" evidence="1">
    <location>
        <begin position="549"/>
        <end position="585"/>
    </location>
</feature>